<dbReference type="InterPro" id="IPR016035">
    <property type="entry name" value="Acyl_Trfase/lysoPLipase"/>
</dbReference>
<evidence type="ECO:0000259" key="5">
    <source>
        <dbReference type="PROSITE" id="PS51635"/>
    </source>
</evidence>
<gene>
    <name evidence="6" type="ORF">AVDCRST_MAG50-2932</name>
</gene>
<dbReference type="GO" id="GO:0016042">
    <property type="term" value="P:lipid catabolic process"/>
    <property type="evidence" value="ECO:0007669"/>
    <property type="project" value="UniProtKB-UniRule"/>
</dbReference>
<dbReference type="Gene3D" id="3.40.1090.10">
    <property type="entry name" value="Cytosolic phospholipase A2 catalytic domain"/>
    <property type="match status" value="2"/>
</dbReference>
<reference evidence="6" key="1">
    <citation type="submission" date="2020-02" db="EMBL/GenBank/DDBJ databases">
        <authorList>
            <person name="Meier V. D."/>
        </authorList>
    </citation>
    <scope>NUCLEOTIDE SEQUENCE</scope>
    <source>
        <strain evidence="6">AVDCRST_MAG50</strain>
    </source>
</reference>
<keyword evidence="3 4" id="KW-0443">Lipid metabolism</keyword>
<dbReference type="SUPFAM" id="SSF52151">
    <property type="entry name" value="FabD/lysophospholipase-like"/>
    <property type="match status" value="1"/>
</dbReference>
<dbReference type="Pfam" id="PF01734">
    <property type="entry name" value="Patatin"/>
    <property type="match status" value="1"/>
</dbReference>
<evidence type="ECO:0000256" key="4">
    <source>
        <dbReference type="PROSITE-ProRule" id="PRU01161"/>
    </source>
</evidence>
<feature type="active site" description="Proton acceptor" evidence="4">
    <location>
        <position position="195"/>
    </location>
</feature>
<dbReference type="EMBL" id="CADCTF010000127">
    <property type="protein sequence ID" value="CAA9259716.1"/>
    <property type="molecule type" value="Genomic_DNA"/>
</dbReference>
<feature type="short sequence motif" description="GXSXG" evidence="4">
    <location>
        <begin position="40"/>
        <end position="44"/>
    </location>
</feature>
<evidence type="ECO:0000256" key="3">
    <source>
        <dbReference type="ARBA" id="ARBA00023098"/>
    </source>
</evidence>
<evidence type="ECO:0000256" key="1">
    <source>
        <dbReference type="ARBA" id="ARBA00022801"/>
    </source>
</evidence>
<evidence type="ECO:0000256" key="2">
    <source>
        <dbReference type="ARBA" id="ARBA00022963"/>
    </source>
</evidence>
<keyword evidence="2 4" id="KW-0442">Lipid degradation</keyword>
<dbReference type="PANTHER" id="PTHR14226:SF57">
    <property type="entry name" value="BLR7027 PROTEIN"/>
    <property type="match status" value="1"/>
</dbReference>
<dbReference type="PANTHER" id="PTHR14226">
    <property type="entry name" value="NEUROPATHY TARGET ESTERASE/SWISS CHEESE D.MELANOGASTER"/>
    <property type="match status" value="1"/>
</dbReference>
<keyword evidence="1 4" id="KW-0378">Hydrolase</keyword>
<feature type="short sequence motif" description="DGA/G" evidence="4">
    <location>
        <begin position="195"/>
        <end position="197"/>
    </location>
</feature>
<dbReference type="AlphaFoldDB" id="A0A6J4IUK3"/>
<dbReference type="PROSITE" id="PS51635">
    <property type="entry name" value="PNPLA"/>
    <property type="match status" value="1"/>
</dbReference>
<dbReference type="GO" id="GO:0016787">
    <property type="term" value="F:hydrolase activity"/>
    <property type="evidence" value="ECO:0007669"/>
    <property type="project" value="UniProtKB-UniRule"/>
</dbReference>
<evidence type="ECO:0000313" key="6">
    <source>
        <dbReference type="EMBL" id="CAA9259716.1"/>
    </source>
</evidence>
<dbReference type="InterPro" id="IPR050301">
    <property type="entry name" value="NTE"/>
</dbReference>
<name>A0A6J4IUK3_9ACTN</name>
<feature type="active site" description="Nucleophile" evidence="4">
    <location>
        <position position="42"/>
    </location>
</feature>
<accession>A0A6J4IUK3</accession>
<organism evidence="6">
    <name type="scientific">uncultured Acidimicrobiales bacterium</name>
    <dbReference type="NCBI Taxonomy" id="310071"/>
    <lineage>
        <taxon>Bacteria</taxon>
        <taxon>Bacillati</taxon>
        <taxon>Actinomycetota</taxon>
        <taxon>Acidimicrobiia</taxon>
        <taxon>Acidimicrobiales</taxon>
        <taxon>environmental samples</taxon>
    </lineage>
</organism>
<proteinExistence type="predicted"/>
<protein>
    <submittedName>
        <fullName evidence="6">Patatin</fullName>
    </submittedName>
</protein>
<feature type="domain" description="PNPLA" evidence="5">
    <location>
        <begin position="5"/>
        <end position="208"/>
    </location>
</feature>
<feature type="short sequence motif" description="GXGXXG" evidence="4">
    <location>
        <begin position="9"/>
        <end position="14"/>
    </location>
</feature>
<dbReference type="InterPro" id="IPR002641">
    <property type="entry name" value="PNPLA_dom"/>
</dbReference>
<sequence>MTRALVLSGGGSVGIAWQTGLAAGLARRGVELAAADFIVGTSAGSAVGAQLALGTDLEERLARYRQPSTGTSAAARTAAAGSAAAQSSSDRMARLMAVMAEGAAHEDEVAGRAAVGRFALGADALPEEQFVAGFGYLRTDAWPERYACTAVDAETGEFVVWDVKSRVPLERAVASSCAVPGIFAPITIDGRRYIDGGMRSATNADLAKGHELVVLVSLMSPARMAAASNDPRAARFLARMESELVVLTESGARVETIVPDDQAAATIGLNLMDAAQAPAAAAEGVRQGEAMADQLAACGWQSRAA</sequence>